<dbReference type="Gene3D" id="3.30.70.270">
    <property type="match status" value="1"/>
</dbReference>
<feature type="domain" description="Reverse transcriptase" evidence="1">
    <location>
        <begin position="1"/>
        <end position="157"/>
    </location>
</feature>
<accession>A0A7M7NVA1</accession>
<evidence type="ECO:0000259" key="1">
    <source>
        <dbReference type="PROSITE" id="PS50878"/>
    </source>
</evidence>
<organism evidence="2 3">
    <name type="scientific">Strongylocentrotus purpuratus</name>
    <name type="common">Purple sea urchin</name>
    <dbReference type="NCBI Taxonomy" id="7668"/>
    <lineage>
        <taxon>Eukaryota</taxon>
        <taxon>Metazoa</taxon>
        <taxon>Echinodermata</taxon>
        <taxon>Eleutherozoa</taxon>
        <taxon>Echinozoa</taxon>
        <taxon>Echinoidea</taxon>
        <taxon>Euechinoidea</taxon>
        <taxon>Echinacea</taxon>
        <taxon>Camarodonta</taxon>
        <taxon>Echinidea</taxon>
        <taxon>Strongylocentrotidae</taxon>
        <taxon>Strongylocentrotus</taxon>
    </lineage>
</organism>
<evidence type="ECO:0000313" key="2">
    <source>
        <dbReference type="EnsemblMetazoa" id="XP_030842057"/>
    </source>
</evidence>
<dbReference type="PANTHER" id="PTHR33050">
    <property type="entry name" value="REVERSE TRANSCRIPTASE DOMAIN-CONTAINING PROTEIN"/>
    <property type="match status" value="1"/>
</dbReference>
<dbReference type="InterPro" id="IPR043128">
    <property type="entry name" value="Rev_trsase/Diguanyl_cyclase"/>
</dbReference>
<dbReference type="InterPro" id="IPR043502">
    <property type="entry name" value="DNA/RNA_pol_sf"/>
</dbReference>
<dbReference type="KEGG" id="spu:115924231"/>
<evidence type="ECO:0000313" key="3">
    <source>
        <dbReference type="Proteomes" id="UP000007110"/>
    </source>
</evidence>
<protein>
    <recommendedName>
        <fullName evidence="1">Reverse transcriptase domain-containing protein</fullName>
    </recommendedName>
</protein>
<dbReference type="Proteomes" id="UP000007110">
    <property type="component" value="Unassembled WGS sequence"/>
</dbReference>
<dbReference type="AlphaFoldDB" id="A0A7M7NVA1"/>
<dbReference type="Pfam" id="PF00078">
    <property type="entry name" value="RVT_1"/>
    <property type="match status" value="1"/>
</dbReference>
<dbReference type="OrthoDB" id="6771932at2759"/>
<name>A0A7M7NVA1_STRPU</name>
<dbReference type="EnsemblMetazoa" id="XM_030986197">
    <property type="protein sequence ID" value="XP_030842057"/>
    <property type="gene ID" value="LOC115924231"/>
</dbReference>
<proteinExistence type="predicted"/>
<keyword evidence="3" id="KW-1185">Reference proteome</keyword>
<dbReference type="Gene3D" id="3.10.10.10">
    <property type="entry name" value="HIV Type 1 Reverse Transcriptase, subunit A, domain 1"/>
    <property type="match status" value="1"/>
</dbReference>
<dbReference type="OMA" id="WIATTEW"/>
<dbReference type="InterPro" id="IPR052055">
    <property type="entry name" value="Hepadnavirus_pol/RT"/>
</dbReference>
<dbReference type="GeneID" id="115924231"/>
<sequence length="501" mass="57558">MRLILDLSRLNLNLMTQHFKMDSIHTATYLLTQNCYLASVDLQDAYYSVPISKNSRKFLRFIWQDKCWQFKALPNGLSTAPRLFTKILKPVFAHLRQLGHTVIGYLDDTLIVGESKRQVELAVRNTTEILSELGFKVHPDKSVLEPQQELRFLGFILNTSNMTIGLPEEKIQDISGICRDLLHMKSPSIRHVARVIGKLVATFPAVQFGPLFYRSLEKDKTVALKVNKGHFDRHMNLSDESKLELLWWTKLSSRAPSPIRRESPTLEIRTDASGAGWGATNMQVETGGRWNESELVRAKNNEINYLETLAVGLGLKSFCSDLRDAHVLVRSDNVTAVTYLNCMGGSKSLACNKVAHEIWEWCIDRDIWISVAHLPGRENTEADRKSRKFNDRTEWMLNREDFHKVVSFFGLPEIDLFASRLNAQLSRYVSWLPDPNAESVDAFSLNWREFNFYAFPPFCLIPKCLQKIRMDKAQGLLVVPNWPTQAWFPCIKAMMKGEHYY</sequence>
<dbReference type="PROSITE" id="PS50878">
    <property type="entry name" value="RT_POL"/>
    <property type="match status" value="1"/>
</dbReference>
<reference evidence="2" key="2">
    <citation type="submission" date="2021-01" db="UniProtKB">
        <authorList>
            <consortium name="EnsemblMetazoa"/>
        </authorList>
    </citation>
    <scope>IDENTIFICATION</scope>
</reference>
<dbReference type="RefSeq" id="XP_030842057.1">
    <property type="nucleotide sequence ID" value="XM_030986197.1"/>
</dbReference>
<dbReference type="CDD" id="cd03714">
    <property type="entry name" value="RT_DIRS1"/>
    <property type="match status" value="1"/>
</dbReference>
<dbReference type="InterPro" id="IPR000477">
    <property type="entry name" value="RT_dom"/>
</dbReference>
<reference evidence="3" key="1">
    <citation type="submission" date="2015-02" db="EMBL/GenBank/DDBJ databases">
        <title>Genome sequencing for Strongylocentrotus purpuratus.</title>
        <authorList>
            <person name="Murali S."/>
            <person name="Liu Y."/>
            <person name="Vee V."/>
            <person name="English A."/>
            <person name="Wang M."/>
            <person name="Skinner E."/>
            <person name="Han Y."/>
            <person name="Muzny D.M."/>
            <person name="Worley K.C."/>
            <person name="Gibbs R.A."/>
        </authorList>
    </citation>
    <scope>NUCLEOTIDE SEQUENCE</scope>
</reference>
<dbReference type="SUPFAM" id="SSF56672">
    <property type="entry name" value="DNA/RNA polymerases"/>
    <property type="match status" value="1"/>
</dbReference>
<dbReference type="PANTHER" id="PTHR33050:SF7">
    <property type="entry name" value="RIBONUCLEASE H"/>
    <property type="match status" value="1"/>
</dbReference>
<dbReference type="CDD" id="cd09275">
    <property type="entry name" value="RNase_HI_RT_DIRS1"/>
    <property type="match status" value="1"/>
</dbReference>
<dbReference type="InParanoid" id="A0A7M7NVA1"/>